<dbReference type="Proteomes" id="UP000238823">
    <property type="component" value="Unassembled WGS sequence"/>
</dbReference>
<evidence type="ECO:0000313" key="1">
    <source>
        <dbReference type="EMBL" id="PRP96416.1"/>
    </source>
</evidence>
<dbReference type="EMBL" id="PVNL01000135">
    <property type="protein sequence ID" value="PRP96416.1"/>
    <property type="molecule type" value="Genomic_DNA"/>
</dbReference>
<comment type="caution">
    <text evidence="1">The sequence shown here is derived from an EMBL/GenBank/DDBJ whole genome shotgun (WGS) entry which is preliminary data.</text>
</comment>
<name>A0A2S9XU77_9BACT</name>
<evidence type="ECO:0000313" key="2">
    <source>
        <dbReference type="Proteomes" id="UP000238823"/>
    </source>
</evidence>
<dbReference type="SUPFAM" id="SSF101898">
    <property type="entry name" value="NHL repeat"/>
    <property type="match status" value="1"/>
</dbReference>
<protein>
    <submittedName>
        <fullName evidence="1">Uncharacterized protein</fullName>
    </submittedName>
</protein>
<organism evidence="1 2">
    <name type="scientific">Enhygromyxa salina</name>
    <dbReference type="NCBI Taxonomy" id="215803"/>
    <lineage>
        <taxon>Bacteria</taxon>
        <taxon>Pseudomonadati</taxon>
        <taxon>Myxococcota</taxon>
        <taxon>Polyangia</taxon>
        <taxon>Nannocystales</taxon>
        <taxon>Nannocystaceae</taxon>
        <taxon>Enhygromyxa</taxon>
    </lineage>
</organism>
<accession>A0A2S9XU77</accession>
<gene>
    <name evidence="1" type="ORF">ENSA7_72310</name>
</gene>
<proteinExistence type="predicted"/>
<sequence length="407" mass="42866">MVGLVVALSSGCSVEVIEYDGSADDNCGPDCGPVGTERGCVELLEGSSNNDVLALLPADSGQFFAAGAIEVGSTTRGWVSSFSESGEQRWLTQIELPSSDDVDVDVRVLALAPDQASGVWALAVSPTMDYLVHLDQDGASVSTVDLDAEVGLYVSARAIAATSAGIWVAGTSQADMWLAVHDPTTNATTTRLLEDHLGFKDEVQAMGVSPTELAIAATVSTSPNFDDDLLLTATTDILVIQLDLQGTERTRTLLPATPDSPIARHASSISADAAGRWFVGGVQRPRSVGVDAQLWVARVDPEQRWEWTSDELLDSVGFAGIVGVDDGVLAAGGQLITADADTPSIHAWLGSVASDGALRWQHANRPADHDHNEYKVLVRDAEGRIRAASKAWGPGDSSLLRSCLISY</sequence>
<dbReference type="AlphaFoldDB" id="A0A2S9XU77"/>
<reference evidence="1 2" key="1">
    <citation type="submission" date="2018-03" db="EMBL/GenBank/DDBJ databases">
        <title>Draft Genome Sequences of the Obligatory Marine Myxobacteria Enhygromyxa salina SWB007.</title>
        <authorList>
            <person name="Poehlein A."/>
            <person name="Moghaddam J.A."/>
            <person name="Harms H."/>
            <person name="Alanjari M."/>
            <person name="Koenig G.M."/>
            <person name="Daniel R."/>
            <person name="Schaeberle T.F."/>
        </authorList>
    </citation>
    <scope>NUCLEOTIDE SEQUENCE [LARGE SCALE GENOMIC DNA]</scope>
    <source>
        <strain evidence="1 2">SWB007</strain>
    </source>
</reference>